<gene>
    <name evidence="5" type="ORF">AOC36_11365</name>
</gene>
<evidence type="ECO:0000313" key="6">
    <source>
        <dbReference type="Proteomes" id="UP000063781"/>
    </source>
</evidence>
<dbReference type="EMBL" id="CP013213">
    <property type="protein sequence ID" value="AMC94549.1"/>
    <property type="molecule type" value="Genomic_DNA"/>
</dbReference>
<dbReference type="CDD" id="cd03230">
    <property type="entry name" value="ABC_DR_subfamily_A"/>
    <property type="match status" value="1"/>
</dbReference>
<dbReference type="RefSeq" id="WP_067634413.1">
    <property type="nucleotide sequence ID" value="NZ_CP013213.1"/>
</dbReference>
<dbReference type="PROSITE" id="PS50893">
    <property type="entry name" value="ABC_TRANSPORTER_2"/>
    <property type="match status" value="1"/>
</dbReference>
<keyword evidence="2" id="KW-0547">Nucleotide-binding</keyword>
<dbReference type="InterPro" id="IPR027417">
    <property type="entry name" value="P-loop_NTPase"/>
</dbReference>
<dbReference type="Proteomes" id="UP000063781">
    <property type="component" value="Chromosome"/>
</dbReference>
<dbReference type="InterPro" id="IPR003593">
    <property type="entry name" value="AAA+_ATPase"/>
</dbReference>
<evidence type="ECO:0000256" key="1">
    <source>
        <dbReference type="ARBA" id="ARBA00022448"/>
    </source>
</evidence>
<dbReference type="SMART" id="SM00382">
    <property type="entry name" value="AAA"/>
    <property type="match status" value="1"/>
</dbReference>
<dbReference type="PANTHER" id="PTHR42939:SF1">
    <property type="entry name" value="ABC TRANSPORTER ATP-BINDING PROTEIN ALBC-RELATED"/>
    <property type="match status" value="1"/>
</dbReference>
<dbReference type="OrthoDB" id="9804819at2"/>
<proteinExistence type="predicted"/>
<evidence type="ECO:0000256" key="2">
    <source>
        <dbReference type="ARBA" id="ARBA00022741"/>
    </source>
</evidence>
<protein>
    <submittedName>
        <fullName evidence="5">ABC transporter</fullName>
    </submittedName>
</protein>
<dbReference type="AlphaFoldDB" id="A0A0X8H243"/>
<feature type="domain" description="ABC transporter" evidence="4">
    <location>
        <begin position="2"/>
        <end position="227"/>
    </location>
</feature>
<dbReference type="Gene3D" id="3.40.50.300">
    <property type="entry name" value="P-loop containing nucleotide triphosphate hydrolases"/>
    <property type="match status" value="1"/>
</dbReference>
<dbReference type="GO" id="GO:0005524">
    <property type="term" value="F:ATP binding"/>
    <property type="evidence" value="ECO:0007669"/>
    <property type="project" value="UniProtKB-KW"/>
</dbReference>
<keyword evidence="6" id="KW-1185">Reference proteome</keyword>
<dbReference type="Pfam" id="PF00005">
    <property type="entry name" value="ABC_tran"/>
    <property type="match status" value="1"/>
</dbReference>
<evidence type="ECO:0000259" key="4">
    <source>
        <dbReference type="PROSITE" id="PS50893"/>
    </source>
</evidence>
<dbReference type="GO" id="GO:0016887">
    <property type="term" value="F:ATP hydrolysis activity"/>
    <property type="evidence" value="ECO:0007669"/>
    <property type="project" value="InterPro"/>
</dbReference>
<organism evidence="5 6">
    <name type="scientific">Erysipelothrix larvae</name>
    <dbReference type="NCBI Taxonomy" id="1514105"/>
    <lineage>
        <taxon>Bacteria</taxon>
        <taxon>Bacillati</taxon>
        <taxon>Bacillota</taxon>
        <taxon>Erysipelotrichia</taxon>
        <taxon>Erysipelotrichales</taxon>
        <taxon>Erysipelotrichaceae</taxon>
        <taxon>Erysipelothrix</taxon>
    </lineage>
</organism>
<dbReference type="KEGG" id="erl:AOC36_11365"/>
<evidence type="ECO:0000313" key="5">
    <source>
        <dbReference type="EMBL" id="AMC94549.1"/>
    </source>
</evidence>
<dbReference type="InterPro" id="IPR051782">
    <property type="entry name" value="ABC_Transporter_VariousFunc"/>
</dbReference>
<keyword evidence="1" id="KW-0813">Transport</keyword>
<name>A0A0X8H243_9FIRM</name>
<sequence>MIKLYNVSKSFDQKHILEDINWEVKEGHIVGLVGPNGSGKSTLLRLISGVIEPDCGTVQIDGMEVFENVKAKSNILFLGDDPYFFQQSTLEDMRNFYTKFYPNFDNTIYTSLIGVFKINPKEKINSFSKGMKRQCALIIALSCKPDILLLDEAFDGLDPVMRFKLRQIIADSVATQNIIAIISSHNLRELEDICDTVVMINNRTLALDHSSEEVHDLYHKYQVVFHEDTDINSIKSIKPLHVSGKSRIFSIIMKGPKDTCDQLIESLNPALFERTGVSLEEVFVYEVEDSNNA</sequence>
<reference evidence="5 6" key="1">
    <citation type="submission" date="2015-10" db="EMBL/GenBank/DDBJ databases">
        <title>Erysipelothrix larvae sp. LV19 isolated from the larval gut of the rhinoceros beetle, Trypoxylus dichotomus.</title>
        <authorList>
            <person name="Lim S."/>
            <person name="Kim B.-C."/>
        </authorList>
    </citation>
    <scope>NUCLEOTIDE SEQUENCE [LARGE SCALE GENOMIC DNA]</scope>
    <source>
        <strain evidence="5 6">LV19</strain>
    </source>
</reference>
<dbReference type="STRING" id="1514105.AOC36_11365"/>
<dbReference type="InterPro" id="IPR003439">
    <property type="entry name" value="ABC_transporter-like_ATP-bd"/>
</dbReference>
<accession>A0A0X8H243</accession>
<evidence type="ECO:0000256" key="3">
    <source>
        <dbReference type="ARBA" id="ARBA00022840"/>
    </source>
</evidence>
<dbReference type="PANTHER" id="PTHR42939">
    <property type="entry name" value="ABC TRANSPORTER ATP-BINDING PROTEIN ALBC-RELATED"/>
    <property type="match status" value="1"/>
</dbReference>
<dbReference type="SUPFAM" id="SSF52540">
    <property type="entry name" value="P-loop containing nucleoside triphosphate hydrolases"/>
    <property type="match status" value="1"/>
</dbReference>
<keyword evidence="3" id="KW-0067">ATP-binding</keyword>